<reference evidence="1" key="1">
    <citation type="submission" date="2019-03" db="EMBL/GenBank/DDBJ databases">
        <authorList>
            <person name="Hao L."/>
        </authorList>
    </citation>
    <scope>NUCLEOTIDE SEQUENCE</scope>
</reference>
<evidence type="ECO:0000313" key="1">
    <source>
        <dbReference type="EMBL" id="VFU15632.1"/>
    </source>
</evidence>
<dbReference type="EMBL" id="CAADRN010000230">
    <property type="protein sequence ID" value="VFU15632.1"/>
    <property type="molecule type" value="Genomic_DNA"/>
</dbReference>
<proteinExistence type="predicted"/>
<dbReference type="InterPro" id="IPR014199">
    <property type="entry name" value="Spore_YtxC"/>
</dbReference>
<name>A0A485M410_9ZZZZ</name>
<dbReference type="Pfam" id="PF08812">
    <property type="entry name" value="YtxC"/>
    <property type="match status" value="1"/>
</dbReference>
<dbReference type="AlphaFoldDB" id="A0A485M410"/>
<organism evidence="1">
    <name type="scientific">anaerobic digester metagenome</name>
    <dbReference type="NCBI Taxonomy" id="1263854"/>
    <lineage>
        <taxon>unclassified sequences</taxon>
        <taxon>metagenomes</taxon>
        <taxon>ecological metagenomes</taxon>
    </lineage>
</organism>
<accession>A0A485M410</accession>
<dbReference type="NCBIfam" id="TIGR02834">
    <property type="entry name" value="spo_ytxC"/>
    <property type="match status" value="1"/>
</dbReference>
<protein>
    <submittedName>
        <fullName evidence="1">YtxC-like family protein</fullName>
    </submittedName>
</protein>
<sequence length="327" mass="38026">MLTNRAPVSRAALSQFKEEQAKKRLGGAPVAQTISIGSTQHMDLFKAKLGRQLKLCEGDGLKIYLEESPAGKFTFLSCRVADFDKCKCAPEDVQNIFKHYLADVISDIILNHWEDPLIKEIIRENYYYFGDEERNIIYQYALRHINREGKDFQDTIYWLGRKNRIIQKVIDYLDVNNRINIDGFIRFRLKEYIGELRDAADRAVDEYLMEREYREFIQLLKYFVEVQEPRMDVVHVLVAGSLFKLFDGMMQPVKSEYLEGFIVNMVDSEINYEDLLISALITIAPKQVTLHYKSREDNSATLDTIRSVFEGRVSECRGCTLCQAPRN</sequence>
<gene>
    <name evidence="1" type="ORF">SCFA_3050004</name>
</gene>